<dbReference type="SMART" id="SM00471">
    <property type="entry name" value="HDc"/>
    <property type="match status" value="1"/>
</dbReference>
<dbReference type="Pfam" id="PF12917">
    <property type="entry name" value="YfbR-like"/>
    <property type="match status" value="1"/>
</dbReference>
<feature type="domain" description="HD/PDEase" evidence="1">
    <location>
        <begin position="51"/>
        <end position="179"/>
    </location>
</feature>
<gene>
    <name evidence="2" type="ORF">REIFOR_01188</name>
</gene>
<dbReference type="NCBIfam" id="NF003009">
    <property type="entry name" value="PRK03826.1"/>
    <property type="match status" value="1"/>
</dbReference>
<dbReference type="Gene3D" id="1.10.3210.10">
    <property type="entry name" value="Hypothetical protein af1432"/>
    <property type="match status" value="1"/>
</dbReference>
<dbReference type="InterPro" id="IPR003607">
    <property type="entry name" value="HD/PDEase_dom"/>
</dbReference>
<name>A0A2K8KSQ8_9GAMM</name>
<dbReference type="AlphaFoldDB" id="A0A2K8KSQ8"/>
<evidence type="ECO:0000259" key="1">
    <source>
        <dbReference type="SMART" id="SM00471"/>
    </source>
</evidence>
<reference evidence="2 3" key="1">
    <citation type="journal article" date="2017" name="Environ. Microbiol.">
        <title>Genomic and physiological analyses of 'Reinekea forsetii' reveal a versatile opportunistic lifestyle during spring algae blooms.</title>
        <authorList>
            <person name="Avci B."/>
            <person name="Hahnke R.L."/>
            <person name="Chafee M."/>
            <person name="Fischer T."/>
            <person name="Gruber-Vodicka H."/>
            <person name="Tegetmeyer H.E."/>
            <person name="Harder J."/>
            <person name="Fuchs B.M."/>
            <person name="Amann R.I."/>
            <person name="Teeling H."/>
        </authorList>
    </citation>
    <scope>NUCLEOTIDE SEQUENCE [LARGE SCALE GENOMIC DNA]</scope>
    <source>
        <strain evidence="2 3">Hel1_31_D35</strain>
    </source>
</reference>
<organism evidence="2 3">
    <name type="scientific">Reinekea forsetii</name>
    <dbReference type="NCBI Taxonomy" id="1336806"/>
    <lineage>
        <taxon>Bacteria</taxon>
        <taxon>Pseudomonadati</taxon>
        <taxon>Pseudomonadota</taxon>
        <taxon>Gammaproteobacteria</taxon>
        <taxon>Oceanospirillales</taxon>
        <taxon>Saccharospirillaceae</taxon>
        <taxon>Reinekea</taxon>
    </lineage>
</organism>
<dbReference type="EMBL" id="CP011797">
    <property type="protein sequence ID" value="ATX76334.1"/>
    <property type="molecule type" value="Genomic_DNA"/>
</dbReference>
<evidence type="ECO:0000313" key="2">
    <source>
        <dbReference type="EMBL" id="ATX76334.1"/>
    </source>
</evidence>
<dbReference type="Proteomes" id="UP000229757">
    <property type="component" value="Chromosome"/>
</dbReference>
<sequence length="232" mass="26423">MNGPRAPVANAATTISKRANRWNPNVTTFRFFAYLDRLRWIKRWGLKRNVIEENVMEHSWQVATIAHALAIIRFEILHQPSSEFSPDEVATTALYHDCSEIITGDLPSPIKYHSSTITDAYKRIEDEAEHEILSLLPAPMQPSYRKFLLHKAIHPEVASLVKAADLISAYLKCQAELHAGNKEFSSAACDIESTIRNLQMMEVDYFMTNFVQSYQLTLDELLSQHEPHNGPS</sequence>
<proteinExistence type="predicted"/>
<accession>A0A2K8KSQ8</accession>
<dbReference type="CDD" id="cd00077">
    <property type="entry name" value="HDc"/>
    <property type="match status" value="1"/>
</dbReference>
<keyword evidence="3" id="KW-1185">Reference proteome</keyword>
<evidence type="ECO:0000313" key="3">
    <source>
        <dbReference type="Proteomes" id="UP000229757"/>
    </source>
</evidence>
<dbReference type="KEGG" id="rfo:REIFOR_01188"/>
<dbReference type="SUPFAM" id="SSF109604">
    <property type="entry name" value="HD-domain/PDEase-like"/>
    <property type="match status" value="1"/>
</dbReference>
<protein>
    <submittedName>
        <fullName evidence="2">5'-nucleotidase</fullName>
    </submittedName>
</protein>